<dbReference type="Gene3D" id="3.40.50.2300">
    <property type="match status" value="2"/>
</dbReference>
<accession>A0A4R3MN86</accession>
<evidence type="ECO:0000256" key="1">
    <source>
        <dbReference type="SAM" id="SignalP"/>
    </source>
</evidence>
<dbReference type="PANTHER" id="PTHR35271:SF1">
    <property type="entry name" value="ABC TRANSPORTER, SUBSTRATE-BINDING LIPOPROTEIN"/>
    <property type="match status" value="1"/>
</dbReference>
<evidence type="ECO:0000313" key="2">
    <source>
        <dbReference type="EMBL" id="TCT16705.1"/>
    </source>
</evidence>
<sequence length="339" mass="36310">MKKLWFIVLTGLFLMLAACGQGSDESENNGGSSDTNQGAEEITKDHADYIIGVTQYVEHPSLDRALDGFQQSIEDAGIKAYFDINYAQADSKNNSSIADKLVGDQVDLIFANSTPSALSALNATREIPIVFTSVTDPVDAGLVSSLENPGGNITGTTDSHPEAIPKTLSFMKEMGISDVGMIYTPSEPNSVIQIEQAKESAAGLELNIHEATVASSSEVKQAAESLIGDVDAFYIITDNTVVSALESVLMIGQQEDLPVFAGEHDSVERGSFAAYGFDYYDIGYEAGEKAVQILTGEKEPGEISVSFPQKLTLLMNQTAAAEMGVEIEEAWKENAEIIE</sequence>
<evidence type="ECO:0000313" key="3">
    <source>
        <dbReference type="Proteomes" id="UP000294650"/>
    </source>
</evidence>
<dbReference type="AlphaFoldDB" id="A0A4R3MN86"/>
<keyword evidence="3" id="KW-1185">Reference proteome</keyword>
<gene>
    <name evidence="2" type="ORF">EDD68_13322</name>
</gene>
<organism evidence="2 3">
    <name type="scientific">Melghiribacillus thermohalophilus</name>
    <dbReference type="NCBI Taxonomy" id="1324956"/>
    <lineage>
        <taxon>Bacteria</taxon>
        <taxon>Bacillati</taxon>
        <taxon>Bacillota</taxon>
        <taxon>Bacilli</taxon>
        <taxon>Bacillales</taxon>
        <taxon>Bacillaceae</taxon>
        <taxon>Melghiribacillus</taxon>
    </lineage>
</organism>
<dbReference type="PANTHER" id="PTHR35271">
    <property type="entry name" value="ABC TRANSPORTER, SUBSTRATE-BINDING LIPOPROTEIN-RELATED"/>
    <property type="match status" value="1"/>
</dbReference>
<feature type="chain" id="PRO_5039465583" evidence="1">
    <location>
        <begin position="21"/>
        <end position="339"/>
    </location>
</feature>
<dbReference type="SUPFAM" id="SSF53822">
    <property type="entry name" value="Periplasmic binding protein-like I"/>
    <property type="match status" value="1"/>
</dbReference>
<dbReference type="PROSITE" id="PS51257">
    <property type="entry name" value="PROKAR_LIPOPROTEIN"/>
    <property type="match status" value="1"/>
</dbReference>
<proteinExistence type="predicted"/>
<protein>
    <submittedName>
        <fullName evidence="2">Putative ABC transport system substrate-binding protein</fullName>
    </submittedName>
</protein>
<dbReference type="Proteomes" id="UP000294650">
    <property type="component" value="Unassembled WGS sequence"/>
</dbReference>
<dbReference type="Pfam" id="PF04392">
    <property type="entry name" value="ABC_sub_bind"/>
    <property type="match status" value="1"/>
</dbReference>
<name>A0A4R3MN86_9BACI</name>
<dbReference type="InterPro" id="IPR007487">
    <property type="entry name" value="ABC_transpt-TYRBP-like"/>
</dbReference>
<feature type="signal peptide" evidence="1">
    <location>
        <begin position="1"/>
        <end position="20"/>
    </location>
</feature>
<dbReference type="CDD" id="cd06325">
    <property type="entry name" value="PBP1_ABC_unchar_transporter"/>
    <property type="match status" value="1"/>
</dbReference>
<reference evidence="2 3" key="1">
    <citation type="submission" date="2019-03" db="EMBL/GenBank/DDBJ databases">
        <title>Genomic Encyclopedia of Type Strains, Phase IV (KMG-IV): sequencing the most valuable type-strain genomes for metagenomic binning, comparative biology and taxonomic classification.</title>
        <authorList>
            <person name="Goeker M."/>
        </authorList>
    </citation>
    <scope>NUCLEOTIDE SEQUENCE [LARGE SCALE GENOMIC DNA]</scope>
    <source>
        <strain evidence="2 3">DSM 25894</strain>
    </source>
</reference>
<dbReference type="InterPro" id="IPR028082">
    <property type="entry name" value="Peripla_BP_I"/>
</dbReference>
<dbReference type="EMBL" id="SMAN01000033">
    <property type="protein sequence ID" value="TCT16705.1"/>
    <property type="molecule type" value="Genomic_DNA"/>
</dbReference>
<comment type="caution">
    <text evidence="2">The sequence shown here is derived from an EMBL/GenBank/DDBJ whole genome shotgun (WGS) entry which is preliminary data.</text>
</comment>
<keyword evidence="1" id="KW-0732">Signal</keyword>